<dbReference type="AlphaFoldDB" id="A0AAN8J7R0"/>
<dbReference type="PANTHER" id="PTHR28547:SF1">
    <property type="entry name" value="PROTEIN MMS22-LIKE"/>
    <property type="match status" value="1"/>
</dbReference>
<evidence type="ECO:0000259" key="12">
    <source>
        <dbReference type="Pfam" id="PF14911"/>
    </source>
</evidence>
<dbReference type="InterPro" id="IPR029424">
    <property type="entry name" value="MMS22L_C"/>
</dbReference>
<keyword evidence="8" id="KW-0234">DNA repair</keyword>
<dbReference type="EMBL" id="JAZGQO010000014">
    <property type="protein sequence ID" value="KAK6170163.1"/>
    <property type="molecule type" value="Genomic_DNA"/>
</dbReference>
<dbReference type="Proteomes" id="UP001347796">
    <property type="component" value="Unassembled WGS sequence"/>
</dbReference>
<proteinExistence type="inferred from homology"/>
<feature type="domain" description="Protein MMS22-like N-terminal" evidence="11">
    <location>
        <begin position="48"/>
        <end position="728"/>
    </location>
</feature>
<dbReference type="Pfam" id="PF14910">
    <property type="entry name" value="MMS22L_N"/>
    <property type="match status" value="1"/>
</dbReference>
<gene>
    <name evidence="13" type="ORF">SNE40_018627</name>
</gene>
<evidence type="ECO:0000256" key="6">
    <source>
        <dbReference type="ARBA" id="ARBA00022763"/>
    </source>
</evidence>
<protein>
    <recommendedName>
        <fullName evidence="4">Protein MMS22-like</fullName>
    </recommendedName>
    <alternativeName>
        <fullName evidence="10">Methyl methanesulfonate-sensitivity protein 22-like</fullName>
    </alternativeName>
</protein>
<dbReference type="InterPro" id="IPR042320">
    <property type="entry name" value="MMS22-like"/>
</dbReference>
<keyword evidence="7" id="KW-0156">Chromatin regulator</keyword>
<keyword evidence="9" id="KW-0539">Nucleus</keyword>
<evidence type="ECO:0000259" key="11">
    <source>
        <dbReference type="Pfam" id="PF14910"/>
    </source>
</evidence>
<evidence type="ECO:0000256" key="3">
    <source>
        <dbReference type="ARBA" id="ARBA00006585"/>
    </source>
</evidence>
<dbReference type="GO" id="GO:0043596">
    <property type="term" value="C:nuclear replication fork"/>
    <property type="evidence" value="ECO:0007669"/>
    <property type="project" value="TreeGrafter"/>
</dbReference>
<accession>A0AAN8J7R0</accession>
<feature type="domain" description="MMS22-like C-terminal" evidence="12">
    <location>
        <begin position="824"/>
        <end position="1200"/>
    </location>
</feature>
<dbReference type="GO" id="GO:0006325">
    <property type="term" value="P:chromatin organization"/>
    <property type="evidence" value="ECO:0007669"/>
    <property type="project" value="UniProtKB-KW"/>
</dbReference>
<dbReference type="Pfam" id="PF14911">
    <property type="entry name" value="MMS22L_C"/>
    <property type="match status" value="1"/>
</dbReference>
<keyword evidence="5" id="KW-0158">Chromosome</keyword>
<reference evidence="13 14" key="1">
    <citation type="submission" date="2024-01" db="EMBL/GenBank/DDBJ databases">
        <title>The genome of the rayed Mediterranean limpet Patella caerulea (Linnaeus, 1758).</title>
        <authorList>
            <person name="Anh-Thu Weber A."/>
            <person name="Halstead-Nussloch G."/>
        </authorList>
    </citation>
    <scope>NUCLEOTIDE SEQUENCE [LARGE SCALE GENOMIC DNA]</scope>
    <source>
        <strain evidence="13">AATW-2023a</strain>
        <tissue evidence="13">Whole specimen</tissue>
    </source>
</reference>
<keyword evidence="14" id="KW-1185">Reference proteome</keyword>
<dbReference type="GO" id="GO:0031297">
    <property type="term" value="P:replication fork processing"/>
    <property type="evidence" value="ECO:0007669"/>
    <property type="project" value="InterPro"/>
</dbReference>
<evidence type="ECO:0000313" key="14">
    <source>
        <dbReference type="Proteomes" id="UP001347796"/>
    </source>
</evidence>
<evidence type="ECO:0000256" key="8">
    <source>
        <dbReference type="ARBA" id="ARBA00023204"/>
    </source>
</evidence>
<name>A0AAN8J7R0_PATCE</name>
<evidence type="ECO:0000256" key="5">
    <source>
        <dbReference type="ARBA" id="ARBA00022454"/>
    </source>
</evidence>
<evidence type="ECO:0000256" key="2">
    <source>
        <dbReference type="ARBA" id="ARBA00004286"/>
    </source>
</evidence>
<comment type="similarity">
    <text evidence="3">Belongs to the MMS22 family. MMS22L subfamily.</text>
</comment>
<evidence type="ECO:0000256" key="9">
    <source>
        <dbReference type="ARBA" id="ARBA00023242"/>
    </source>
</evidence>
<sequence>MSDRNETFSMTPPMSPMTYIEELLPAQPLNISSNSKDEVYTGDKLTQVCFICAGEVSPGKLAFHSDSCLKSGVLSRLLCDDMINTCTIWSTSIVELFGYQFVTQIALQENMQQLFMLAKVCVNSILGGTMGHMFNQQGKNIQFFEDRKNLKLFLEYVVMFIERCLPVDTKQKHELLDNVIANLHELLLYVGRISDLQVSLVLSMAESGFKSSYPLTHQYHVFLDVYWSLIEIIFTIQQQNPDYNTKLYIIPAEDNDNNMTLLDQLIHIILSDLVNLAVYRKDKICESRSNDVSVFTCTCCVELWVMIIHTVQYIHKKKNGESLMVRLHRILQNIEDQSVNTEEDMEIDSTLFYRAIEKPKNSLNFNLWLTVNVARLFSVDATGNIKKIEKNDNNYYMIESILKRTLAQENLSEIDLRYQLRLCLSVCQIWEPTTSLIVLLWDYFFRRLNCNFMLPASGVRALATVSLTPLSLLEKCRKSNNQDVVEQDTSFGLFLRILSYNLSRFVQGGSMQEWRQMKGRFYSKFHQRRLQELSEVGLENFTTLFLTLAVTVELEDVAGKLIDFYNMLDFTNLNPAKRAVVLRGSLALIHIYIENRMDTTFISEKLVDYFNILCREMEDVGDPHKHHGIWKLFCLYIDSVQDILESSPTLTCSEHKLLGKGLSSVWSILGESELRHCISVFISIITRLRVIISSSQEIETSVQRWRVNPQHEVLGLYLWQKVYPFIKDHACTQTPPPVLADLAASFTLLSKQIPPSVIVKDKFVSHVEYFGLSENVHVSISCRYLSQVLTESGAIECILSVCQQSTLIQAWFRCVLLTSPSSTELHNINRVILELSDVKELLSKTALTAPVDVMPKVFIKSLGQLYQNAANLKEKMLLREKVMVYFSLVPQHVAPVLKLMAPQDTLKTMFTTVGYLVKHCSPLLFVQSNPNCPLPAILSAMVTPHFLFNTDKPINSAFLAVIRDSLHMYIQGLSKLDFRRAAYVERRLKDIVSIYLQKFPIKSSFTMNESTAIHPLISCLNESYIKTPSLTSINFRHFILEILHEKYLRLKNMSVPPSANLGLSFVTEVLQRTSSGEVIARDNKVLLMTILEYVLFSTSPAMKQHAGKIMQFLIEGCVRNTSTFPIDELAGIIKRFINLYSKMYYDGVFNVLESISILYKHLIICIIPDCTTLVIDLEIKRGVGIDSKLRKVYYNLLSNLGEDGQKEIDRLQANVS</sequence>
<comment type="caution">
    <text evidence="13">The sequence shown here is derived from an EMBL/GenBank/DDBJ whole genome shotgun (WGS) entry which is preliminary data.</text>
</comment>
<evidence type="ECO:0000256" key="10">
    <source>
        <dbReference type="ARBA" id="ARBA00033326"/>
    </source>
</evidence>
<organism evidence="13 14">
    <name type="scientific">Patella caerulea</name>
    <name type="common">Rayed Mediterranean limpet</name>
    <dbReference type="NCBI Taxonomy" id="87958"/>
    <lineage>
        <taxon>Eukaryota</taxon>
        <taxon>Metazoa</taxon>
        <taxon>Spiralia</taxon>
        <taxon>Lophotrochozoa</taxon>
        <taxon>Mollusca</taxon>
        <taxon>Gastropoda</taxon>
        <taxon>Patellogastropoda</taxon>
        <taxon>Patelloidea</taxon>
        <taxon>Patellidae</taxon>
        <taxon>Patella</taxon>
    </lineage>
</organism>
<evidence type="ECO:0000256" key="4">
    <source>
        <dbReference type="ARBA" id="ARBA00021061"/>
    </source>
</evidence>
<comment type="subcellular location">
    <subcellularLocation>
        <location evidence="2">Chromosome</location>
    </subcellularLocation>
    <subcellularLocation>
        <location evidence="1">Nucleus</location>
    </subcellularLocation>
</comment>
<evidence type="ECO:0000313" key="13">
    <source>
        <dbReference type="EMBL" id="KAK6170163.1"/>
    </source>
</evidence>
<evidence type="ECO:0000256" key="1">
    <source>
        <dbReference type="ARBA" id="ARBA00004123"/>
    </source>
</evidence>
<dbReference type="InterPro" id="IPR029425">
    <property type="entry name" value="MMS22L_N"/>
</dbReference>
<evidence type="ECO:0000256" key="7">
    <source>
        <dbReference type="ARBA" id="ARBA00022853"/>
    </source>
</evidence>
<dbReference type="PANTHER" id="PTHR28547">
    <property type="entry name" value="PROTEIN MMS22-LIKE"/>
    <property type="match status" value="1"/>
</dbReference>
<dbReference type="GO" id="GO:0000724">
    <property type="term" value="P:double-strand break repair via homologous recombination"/>
    <property type="evidence" value="ECO:0007669"/>
    <property type="project" value="InterPro"/>
</dbReference>
<keyword evidence="6" id="KW-0227">DNA damage</keyword>